<dbReference type="InterPro" id="IPR017946">
    <property type="entry name" value="PLC-like_Pdiesterase_TIM-brl"/>
</dbReference>
<dbReference type="PROSITE" id="PS51704">
    <property type="entry name" value="GP_PDE"/>
    <property type="match status" value="1"/>
</dbReference>
<accession>A0ABT3JF30</accession>
<dbReference type="RefSeq" id="WP_264882121.1">
    <property type="nucleotide sequence ID" value="NZ_JAPDOB010000002.1"/>
</dbReference>
<feature type="domain" description="GP-PDE" evidence="1">
    <location>
        <begin position="15"/>
        <end position="239"/>
    </location>
</feature>
<evidence type="ECO:0000259" key="1">
    <source>
        <dbReference type="PROSITE" id="PS51704"/>
    </source>
</evidence>
<proteinExistence type="predicted"/>
<protein>
    <submittedName>
        <fullName evidence="2">Glycerophosphodiester phosphodiesterase family protein</fullName>
    </submittedName>
</protein>
<evidence type="ECO:0000313" key="3">
    <source>
        <dbReference type="Proteomes" id="UP001526246"/>
    </source>
</evidence>
<dbReference type="PANTHER" id="PTHR46211:SF1">
    <property type="entry name" value="GLYCEROPHOSPHODIESTER PHOSPHODIESTERASE, CYTOPLASMIC"/>
    <property type="match status" value="1"/>
</dbReference>
<dbReference type="Pfam" id="PF03009">
    <property type="entry name" value="GDPD"/>
    <property type="match status" value="1"/>
</dbReference>
<sequence>MRSFRSAPDPLNPGRVGFAHRGLHGPGVPENSLASGRAALAIGAGIECDVRLSADGVPMVFHDADLMRLCGIEGDTAQLTAAALTQLTLLGTAEHVPTLAEWLAPVPVDTPALIEVKATSEERTAALCAAVAALLGTERPRTAVMSFAPAVSCWFAAHSPERRRGLVVDGRWPADFRESAVAMAEPQFVAIDKALLGDPWTAAMRERVPVYSWTIQSPEDLRRVANHADAPIWEGDGRP</sequence>
<reference evidence="2 3" key="1">
    <citation type="submission" date="2022-10" db="EMBL/GenBank/DDBJ databases">
        <title>Sphingomonas sp.</title>
        <authorList>
            <person name="Jin C."/>
        </authorList>
    </citation>
    <scope>NUCLEOTIDE SEQUENCE [LARGE SCALE GENOMIC DNA]</scope>
    <source>
        <strain evidence="2 3">BN140010</strain>
    </source>
</reference>
<name>A0ABT3JF30_9SPHN</name>
<evidence type="ECO:0000313" key="2">
    <source>
        <dbReference type="EMBL" id="MCW3797664.1"/>
    </source>
</evidence>
<dbReference type="SUPFAM" id="SSF51695">
    <property type="entry name" value="PLC-like phosphodiesterases"/>
    <property type="match status" value="1"/>
</dbReference>
<dbReference type="InterPro" id="IPR030395">
    <property type="entry name" value="GP_PDE_dom"/>
</dbReference>
<keyword evidence="3" id="KW-1185">Reference proteome</keyword>
<dbReference type="Proteomes" id="UP001526246">
    <property type="component" value="Unassembled WGS sequence"/>
</dbReference>
<organism evidence="2 3">
    <name type="scientific">Sphingomonas arvum</name>
    <dbReference type="NCBI Taxonomy" id="2992113"/>
    <lineage>
        <taxon>Bacteria</taxon>
        <taxon>Pseudomonadati</taxon>
        <taxon>Pseudomonadota</taxon>
        <taxon>Alphaproteobacteria</taxon>
        <taxon>Sphingomonadales</taxon>
        <taxon>Sphingomonadaceae</taxon>
        <taxon>Sphingomonas</taxon>
    </lineage>
</organism>
<dbReference type="PANTHER" id="PTHR46211">
    <property type="entry name" value="GLYCEROPHOSPHORYL DIESTER PHOSPHODIESTERASE"/>
    <property type="match status" value="1"/>
</dbReference>
<dbReference type="EMBL" id="JAPDOB010000002">
    <property type="protein sequence ID" value="MCW3797664.1"/>
    <property type="molecule type" value="Genomic_DNA"/>
</dbReference>
<dbReference type="Gene3D" id="3.20.20.190">
    <property type="entry name" value="Phosphatidylinositol (PI) phosphodiesterase"/>
    <property type="match status" value="1"/>
</dbReference>
<comment type="caution">
    <text evidence="2">The sequence shown here is derived from an EMBL/GenBank/DDBJ whole genome shotgun (WGS) entry which is preliminary data.</text>
</comment>
<gene>
    <name evidence="2" type="ORF">OMW55_07590</name>
</gene>